<keyword evidence="2 7" id="KW-0001">2Fe-2S</keyword>
<dbReference type="FunFam" id="1.10.10.1590:FF:000001">
    <property type="entry name" value="NADH-quinone oxidoreductase subunit E"/>
    <property type="match status" value="1"/>
</dbReference>
<dbReference type="InterPro" id="IPR042128">
    <property type="entry name" value="NuoE_dom"/>
</dbReference>
<keyword evidence="4 7" id="KW-0408">Iron</keyword>
<dbReference type="InterPro" id="IPR036249">
    <property type="entry name" value="Thioredoxin-like_sf"/>
</dbReference>
<dbReference type="InterPro" id="IPR028431">
    <property type="entry name" value="NADP_DH_HndA-like"/>
</dbReference>
<keyword evidence="3 7" id="KW-0479">Metal-binding</keyword>
<reference evidence="8 9" key="1">
    <citation type="submission" date="2018-08" db="EMBL/GenBank/DDBJ databases">
        <title>The metabolism and importance of syntrophic acetate oxidation coupled to methane or sulfide production in haloalkaline environments.</title>
        <authorList>
            <person name="Timmers P.H.A."/>
            <person name="Vavourakis C.D."/>
            <person name="Sorokin D.Y."/>
            <person name="Sinninghe Damste J.S."/>
            <person name="Muyzer G."/>
            <person name="Stams A.J.M."/>
            <person name="Plugge C.M."/>
        </authorList>
    </citation>
    <scope>NUCLEOTIDE SEQUENCE [LARGE SCALE GENOMIC DNA]</scope>
    <source>
        <strain evidence="8">MSAO_Bac1</strain>
    </source>
</reference>
<dbReference type="NCBIfam" id="NF005722">
    <property type="entry name" value="PRK07539.1-2"/>
    <property type="match status" value="1"/>
</dbReference>
<dbReference type="Gene3D" id="1.10.10.1590">
    <property type="entry name" value="NADH-quinone oxidoreductase subunit E"/>
    <property type="match status" value="1"/>
</dbReference>
<evidence type="ECO:0000256" key="2">
    <source>
        <dbReference type="ARBA" id="ARBA00022714"/>
    </source>
</evidence>
<comment type="similarity">
    <text evidence="1">Belongs to the complex I 24 kDa subunit family.</text>
</comment>
<evidence type="ECO:0000256" key="3">
    <source>
        <dbReference type="ARBA" id="ARBA00022723"/>
    </source>
</evidence>
<dbReference type="Pfam" id="PF01257">
    <property type="entry name" value="2Fe-2S_thioredx"/>
    <property type="match status" value="1"/>
</dbReference>
<gene>
    <name evidence="8" type="primary">nuoE</name>
    <name evidence="8" type="ORF">D5R97_01120</name>
</gene>
<sequence>MITETDFNYAAVDKIYENWKTQKGALIPMLQEIQNEFGYLPREALEHLAKRLRTPISQIYGVCTFYAQFHLKPRGEHIIRVCQGTACHVRGIAKIAKRLEEELEVEVGDTTEDLLFTYESVACVGCCGLAPVMMIDEATYGRLTPDRVPDILNEYQRGEGNDS</sequence>
<evidence type="ECO:0000256" key="1">
    <source>
        <dbReference type="ARBA" id="ARBA00010643"/>
    </source>
</evidence>
<dbReference type="AlphaFoldDB" id="A0A424YI96"/>
<dbReference type="SUPFAM" id="SSF52833">
    <property type="entry name" value="Thioredoxin-like"/>
    <property type="match status" value="1"/>
</dbReference>
<comment type="caution">
    <text evidence="8">The sequence shown here is derived from an EMBL/GenBank/DDBJ whole genome shotgun (WGS) entry which is preliminary data.</text>
</comment>
<dbReference type="FunFam" id="3.40.30.10:FF:000015">
    <property type="entry name" value="NADH-quinone oxidoreductase subunit E"/>
    <property type="match status" value="1"/>
</dbReference>
<dbReference type="Proteomes" id="UP000285138">
    <property type="component" value="Unassembled WGS sequence"/>
</dbReference>
<dbReference type="CDD" id="cd03064">
    <property type="entry name" value="TRX_Fd_NuoE"/>
    <property type="match status" value="1"/>
</dbReference>
<dbReference type="EC" id="1.6.5.11" evidence="8"/>
<protein>
    <submittedName>
        <fullName evidence="8">NADH-quinone oxidoreductase subunit NuoE</fullName>
        <ecNumber evidence="8">1.6.5.11</ecNumber>
    </submittedName>
</protein>
<evidence type="ECO:0000256" key="6">
    <source>
        <dbReference type="ARBA" id="ARBA00034078"/>
    </source>
</evidence>
<name>A0A424YI96_9FIRM</name>
<dbReference type="EMBL" id="QZAA01000041">
    <property type="protein sequence ID" value="RQD78015.1"/>
    <property type="molecule type" value="Genomic_DNA"/>
</dbReference>
<evidence type="ECO:0000256" key="7">
    <source>
        <dbReference type="PIRSR" id="PIRSR000216-1"/>
    </source>
</evidence>
<feature type="binding site" evidence="7">
    <location>
        <position position="127"/>
    </location>
    <ligand>
        <name>[2Fe-2S] cluster</name>
        <dbReference type="ChEBI" id="CHEBI:190135"/>
    </ligand>
</feature>
<keyword evidence="5 7" id="KW-0411">Iron-sulfur</keyword>
<dbReference type="PANTHER" id="PTHR43342:SF1">
    <property type="entry name" value="BIFURCATING [FEFE] HYDROGENASE GAMMA SUBUNIT"/>
    <property type="match status" value="1"/>
</dbReference>
<evidence type="ECO:0000313" key="9">
    <source>
        <dbReference type="Proteomes" id="UP000285138"/>
    </source>
</evidence>
<feature type="binding site" evidence="7">
    <location>
        <position position="87"/>
    </location>
    <ligand>
        <name>[2Fe-2S] cluster</name>
        <dbReference type="ChEBI" id="CHEBI:190135"/>
    </ligand>
</feature>
<comment type="cofactor">
    <cofactor evidence="6">
        <name>[2Fe-2S] cluster</name>
        <dbReference type="ChEBI" id="CHEBI:190135"/>
    </cofactor>
</comment>
<proteinExistence type="inferred from homology"/>
<accession>A0A424YI96</accession>
<feature type="binding site" evidence="7">
    <location>
        <position position="82"/>
    </location>
    <ligand>
        <name>[2Fe-2S] cluster</name>
        <dbReference type="ChEBI" id="CHEBI:190135"/>
    </ligand>
</feature>
<dbReference type="InterPro" id="IPR002023">
    <property type="entry name" value="NuoE-like"/>
</dbReference>
<dbReference type="GO" id="GO:0051537">
    <property type="term" value="F:2 iron, 2 sulfur cluster binding"/>
    <property type="evidence" value="ECO:0007669"/>
    <property type="project" value="UniProtKB-KW"/>
</dbReference>
<evidence type="ECO:0000313" key="8">
    <source>
        <dbReference type="EMBL" id="RQD78015.1"/>
    </source>
</evidence>
<dbReference type="PIRSF" id="PIRSF000216">
    <property type="entry name" value="NADH_DH_24kDa"/>
    <property type="match status" value="1"/>
</dbReference>
<comment type="cofactor">
    <cofactor evidence="7">
        <name>[2Fe-2S] cluster</name>
        <dbReference type="ChEBI" id="CHEBI:190135"/>
    </cofactor>
    <text evidence="7">Binds 1 [2Fe-2S] cluster.</text>
</comment>
<organism evidence="8 9">
    <name type="scientific">Candidatus Syntrophonatronum acetioxidans</name>
    <dbReference type="NCBI Taxonomy" id="1795816"/>
    <lineage>
        <taxon>Bacteria</taxon>
        <taxon>Bacillati</taxon>
        <taxon>Bacillota</taxon>
        <taxon>Clostridia</taxon>
        <taxon>Eubacteriales</taxon>
        <taxon>Syntrophomonadaceae</taxon>
        <taxon>Candidatus Syntrophonatronum</taxon>
    </lineage>
</organism>
<evidence type="ECO:0000256" key="5">
    <source>
        <dbReference type="ARBA" id="ARBA00023014"/>
    </source>
</evidence>
<dbReference type="PANTHER" id="PTHR43342">
    <property type="entry name" value="NADH-QUINONE OXIDOREDUCTASE, E SUBUNIT"/>
    <property type="match status" value="1"/>
</dbReference>
<keyword evidence="8" id="KW-0560">Oxidoreductase</keyword>
<dbReference type="GO" id="GO:0016491">
    <property type="term" value="F:oxidoreductase activity"/>
    <property type="evidence" value="ECO:0007669"/>
    <property type="project" value="UniProtKB-KW"/>
</dbReference>
<evidence type="ECO:0000256" key="4">
    <source>
        <dbReference type="ARBA" id="ARBA00023004"/>
    </source>
</evidence>
<dbReference type="GO" id="GO:0046872">
    <property type="term" value="F:metal ion binding"/>
    <property type="evidence" value="ECO:0007669"/>
    <property type="project" value="UniProtKB-KW"/>
</dbReference>
<dbReference type="Gene3D" id="3.40.30.10">
    <property type="entry name" value="Glutaredoxin"/>
    <property type="match status" value="1"/>
</dbReference>
<dbReference type="InterPro" id="IPR041921">
    <property type="entry name" value="NuoE_N"/>
</dbReference>
<feature type="binding site" evidence="7">
    <location>
        <position position="123"/>
    </location>
    <ligand>
        <name>[2Fe-2S] cluster</name>
        <dbReference type="ChEBI" id="CHEBI:190135"/>
    </ligand>
</feature>